<dbReference type="InterPro" id="IPR006626">
    <property type="entry name" value="PbH1"/>
</dbReference>
<dbReference type="PROSITE" id="PS51257">
    <property type="entry name" value="PROKAR_LIPOPROTEIN"/>
    <property type="match status" value="1"/>
</dbReference>
<dbReference type="PANTHER" id="PTHR36453">
    <property type="entry name" value="SECRETED PROTEIN-RELATED"/>
    <property type="match status" value="1"/>
</dbReference>
<dbReference type="EMBL" id="CAAHFG010000002">
    <property type="protein sequence ID" value="VGO15367.1"/>
    <property type="molecule type" value="Genomic_DNA"/>
</dbReference>
<dbReference type="Pfam" id="PF13229">
    <property type="entry name" value="Beta_helix"/>
    <property type="match status" value="1"/>
</dbReference>
<dbReference type="PANTHER" id="PTHR36453:SF1">
    <property type="entry name" value="RIGHT HANDED BETA HELIX DOMAIN-CONTAINING PROTEIN"/>
    <property type="match status" value="1"/>
</dbReference>
<dbReference type="Proteomes" id="UP000366872">
    <property type="component" value="Unassembled WGS sequence"/>
</dbReference>
<reference evidence="3 4" key="1">
    <citation type="submission" date="2019-04" db="EMBL/GenBank/DDBJ databases">
        <authorList>
            <person name="Van Vliet M D."/>
        </authorList>
    </citation>
    <scope>NUCLEOTIDE SEQUENCE [LARGE SCALE GENOMIC DNA]</scope>
    <source>
        <strain evidence="3 4">F1</strain>
    </source>
</reference>
<feature type="chain" id="PRO_5025370955" description="Right handed beta helix domain-containing protein" evidence="1">
    <location>
        <begin position="26"/>
        <end position="699"/>
    </location>
</feature>
<gene>
    <name evidence="3" type="ORF">PDESU_03950</name>
</gene>
<keyword evidence="1" id="KW-0732">Signal</keyword>
<dbReference type="AlphaFoldDB" id="A0A6C2U6D4"/>
<dbReference type="SUPFAM" id="SSF51126">
    <property type="entry name" value="Pectin lyase-like"/>
    <property type="match status" value="1"/>
</dbReference>
<feature type="domain" description="Right handed beta helix" evidence="2">
    <location>
        <begin position="337"/>
        <end position="502"/>
    </location>
</feature>
<dbReference type="RefSeq" id="WP_136080937.1">
    <property type="nucleotide sequence ID" value="NZ_CAAHFG010000002.1"/>
</dbReference>
<evidence type="ECO:0000256" key="1">
    <source>
        <dbReference type="SAM" id="SignalP"/>
    </source>
</evidence>
<dbReference type="SMART" id="SM00710">
    <property type="entry name" value="PbH1"/>
    <property type="match status" value="8"/>
</dbReference>
<proteinExistence type="predicted"/>
<name>A0A6C2U6D4_PONDE</name>
<dbReference type="Gene3D" id="2.160.20.10">
    <property type="entry name" value="Single-stranded right-handed beta-helix, Pectin lyase-like"/>
    <property type="match status" value="2"/>
</dbReference>
<keyword evidence="4" id="KW-1185">Reference proteome</keyword>
<evidence type="ECO:0000313" key="4">
    <source>
        <dbReference type="Proteomes" id="UP000366872"/>
    </source>
</evidence>
<feature type="signal peptide" evidence="1">
    <location>
        <begin position="1"/>
        <end position="25"/>
    </location>
</feature>
<evidence type="ECO:0000313" key="3">
    <source>
        <dbReference type="EMBL" id="VGO15367.1"/>
    </source>
</evidence>
<dbReference type="InterPro" id="IPR012334">
    <property type="entry name" value="Pectin_lyas_fold"/>
</dbReference>
<evidence type="ECO:0000259" key="2">
    <source>
        <dbReference type="Pfam" id="PF13229"/>
    </source>
</evidence>
<sequence length="699" mass="77919">MGNRCGSGLGLAVAGLLMLACAATAQLEFHVSPTGSDEADGHRREPFLSLKRAQQAVRDCAGRQPVTIFLHDGTHRLEQPLVFTPADSGTLDAPVVYKALPGARPVVDGGRGIGGWKPAGNGVWTAQLPDPKTVPRDFVQLYVNGNLRRRARIPNEGFLRVAGFPDGGREVHYHTDCQRFEYAPGDIDPAWRNLSDVEVIVYHYWTDSHLPIREVDAESRIVTFKHKAGKVFTDDFLDEGARYLVENVYEGLDAPGEWYLDRESGVLHYIPFPDEDMKTAEVVVPVVPNWAEFRGRPMQRDYVEHVRFEGIGFRHTRWRLPKGNSNDRQGSSSVPAAIRFKGARHCAFTACSVEKTGTWAFEIGNGCSGIALTHNTLAWLGGGGVRIGGGDERSHPLERTGNNIVSDNHLHHYGETYPSAVGLLVTHSSGNRIAHNHIHHGFYTGISIGWEWGYQRSVARDNLVEFNHIHDIGQGLLSDMGAVYTLGVSPGTVIRNNLIHNIDANHYGGWGIYNDEGSSHILVENNVVFDTKFSAYNVHYAKEITVRNNIFAHSRMNLLSRGRMEPHTSFYFENNICFWDEGELLKGNWADKPYAFHFSAKDPAGGREASSTFEMDYNLYFNPETAADEISFSKWSLGEWRARGKDVHSLIADPLFVSAEKRDYRLRPESPAFDLGFQPINLEEVGIRLFRGAAPVLGE</sequence>
<dbReference type="InterPro" id="IPR011050">
    <property type="entry name" value="Pectin_lyase_fold/virulence"/>
</dbReference>
<accession>A0A6C2U6D4</accession>
<protein>
    <recommendedName>
        <fullName evidence="2">Right handed beta helix domain-containing protein</fullName>
    </recommendedName>
</protein>
<dbReference type="InterPro" id="IPR039448">
    <property type="entry name" value="Beta_helix"/>
</dbReference>
<organism evidence="3 4">
    <name type="scientific">Pontiella desulfatans</name>
    <dbReference type="NCBI Taxonomy" id="2750659"/>
    <lineage>
        <taxon>Bacteria</taxon>
        <taxon>Pseudomonadati</taxon>
        <taxon>Kiritimatiellota</taxon>
        <taxon>Kiritimatiellia</taxon>
        <taxon>Kiritimatiellales</taxon>
        <taxon>Pontiellaceae</taxon>
        <taxon>Pontiella</taxon>
    </lineage>
</organism>